<dbReference type="InterPro" id="IPR011646">
    <property type="entry name" value="KAP_P-loop"/>
</dbReference>
<name>A0ABY3GLF4_9PSED</name>
<keyword evidence="3" id="KW-1185">Reference proteome</keyword>
<feature type="domain" description="KAP NTPase" evidence="1">
    <location>
        <begin position="26"/>
        <end position="191"/>
    </location>
</feature>
<dbReference type="Gene3D" id="3.40.50.300">
    <property type="entry name" value="P-loop containing nucleotide triphosphate hydrolases"/>
    <property type="match status" value="1"/>
</dbReference>
<dbReference type="EMBL" id="VFIO01000001">
    <property type="protein sequence ID" value="TWR92532.1"/>
    <property type="molecule type" value="Genomic_DNA"/>
</dbReference>
<evidence type="ECO:0000313" key="2">
    <source>
        <dbReference type="EMBL" id="TWR92532.1"/>
    </source>
</evidence>
<gene>
    <name evidence="2" type="ORF">FJD38_02610</name>
</gene>
<accession>A0ABY3GLF4</accession>
<protein>
    <recommendedName>
        <fullName evidence="1">KAP NTPase domain-containing protein</fullName>
    </recommendedName>
</protein>
<organism evidence="2 3">
    <name type="scientific">Pseudomonas saxonica</name>
    <dbReference type="NCBI Taxonomy" id="2600598"/>
    <lineage>
        <taxon>Bacteria</taxon>
        <taxon>Pseudomonadati</taxon>
        <taxon>Pseudomonadota</taxon>
        <taxon>Gammaproteobacteria</taxon>
        <taxon>Pseudomonadales</taxon>
        <taxon>Pseudomonadaceae</taxon>
        <taxon>Pseudomonas</taxon>
    </lineage>
</organism>
<dbReference type="InterPro" id="IPR027417">
    <property type="entry name" value="P-loop_NTPase"/>
</dbReference>
<sequence length="596" mass="67886">MHRMLGNRIMSVIQVQNALQHFAKNKASRAVVLKGEWGTGKTFVWNEVIKNHRKDFARSSYSYVSLFGLSSLADLKRAIFTNIVKKDIAGHVATTESIKENLMRLDFTDARAWLRKATGQTKDVKLPLLGGIGSIVDSMQFASISDTLVCIDDFERKSNSLTARDVLGLISNLVEGRQCSVILILNDNSLDEDDEFFTFNEKVFDYEVVYKPAVEECVNIVFPACNSQYALLSKNIKKLKISNIRLLKKIDLFYGLLQPHLKHAPDEIIEKAMVILPLAIFALYGSSVCPVDVDFISQPSARIGLMPLSKDATQEERNAQNALMAKVKWLNEYGFYYADELDLAVIALVKRGYADEEELELLLIALEASIQHNKDMKLLSDAWDVLNGSFSDNQDEVIATFEKALAVCMSKMNIRDVDSVCWLYGHLGLNERVNEIIEAHFEAAKANGWYKHKREVRGWPETPLLASRLDAYFDTQVADIPISELMDKAYMHEGFVPSVLREFKKKTPNEFYEYFKTATHQYTTEYVGNCLETSNTTYSDDNSNEANRHVFLCTYRAIQRLGAESTINKIRFGRFKKYDSAYLMILEEVRDPEKWS</sequence>
<proteinExistence type="predicted"/>
<reference evidence="2 3" key="1">
    <citation type="submission" date="2019-06" db="EMBL/GenBank/DDBJ databases">
        <title>Pseudomonas bimorpha sp. nov. isolated from bovine raw milk and skim milk concentrate.</title>
        <authorList>
            <person name="Hofmann K."/>
            <person name="Huptas C."/>
            <person name="Doll E."/>
            <person name="Scherer S."/>
            <person name="Wenning M."/>
        </authorList>
    </citation>
    <scope>NUCLEOTIDE SEQUENCE [LARGE SCALE GENOMIC DNA]</scope>
    <source>
        <strain evidence="2 3">DSM 108989</strain>
    </source>
</reference>
<evidence type="ECO:0000259" key="1">
    <source>
        <dbReference type="Pfam" id="PF07693"/>
    </source>
</evidence>
<dbReference type="Pfam" id="PF07693">
    <property type="entry name" value="KAP_NTPase"/>
    <property type="match status" value="1"/>
</dbReference>
<comment type="caution">
    <text evidence="2">The sequence shown here is derived from an EMBL/GenBank/DDBJ whole genome shotgun (WGS) entry which is preliminary data.</text>
</comment>
<dbReference type="Proteomes" id="UP000318428">
    <property type="component" value="Unassembled WGS sequence"/>
</dbReference>
<evidence type="ECO:0000313" key="3">
    <source>
        <dbReference type="Proteomes" id="UP000318428"/>
    </source>
</evidence>
<dbReference type="SUPFAM" id="SSF52540">
    <property type="entry name" value="P-loop containing nucleoside triphosphate hydrolases"/>
    <property type="match status" value="1"/>
</dbReference>